<dbReference type="AlphaFoldDB" id="A0A1I6FGU5"/>
<keyword evidence="6" id="KW-0808">Transferase</keyword>
<dbReference type="STRING" id="84724.SAMN04488564_11797"/>
<organism evidence="6 7">
    <name type="scientific">Lentzea waywayandensis</name>
    <dbReference type="NCBI Taxonomy" id="84724"/>
    <lineage>
        <taxon>Bacteria</taxon>
        <taxon>Bacillati</taxon>
        <taxon>Actinomycetota</taxon>
        <taxon>Actinomycetes</taxon>
        <taxon>Pseudonocardiales</taxon>
        <taxon>Pseudonocardiaceae</taxon>
        <taxon>Lentzea</taxon>
    </lineage>
</organism>
<evidence type="ECO:0000256" key="3">
    <source>
        <dbReference type="ARBA" id="ARBA00022989"/>
    </source>
</evidence>
<keyword evidence="2 5" id="KW-0812">Transmembrane</keyword>
<protein>
    <submittedName>
        <fullName evidence="6">Phospholipid methyltransferase</fullName>
    </submittedName>
</protein>
<dbReference type="PANTHER" id="PTHR43847">
    <property type="entry name" value="BLL3993 PROTEIN"/>
    <property type="match status" value="1"/>
</dbReference>
<dbReference type="Pfam" id="PF04191">
    <property type="entry name" value="PEMT"/>
    <property type="match status" value="1"/>
</dbReference>
<comment type="subcellular location">
    <subcellularLocation>
        <location evidence="1">Endomembrane system</location>
        <topology evidence="1">Multi-pass membrane protein</topology>
    </subcellularLocation>
</comment>
<evidence type="ECO:0000313" key="7">
    <source>
        <dbReference type="Proteomes" id="UP000198583"/>
    </source>
</evidence>
<dbReference type="RefSeq" id="WP_093605608.1">
    <property type="nucleotide sequence ID" value="NZ_FOYL01000017.1"/>
</dbReference>
<dbReference type="Proteomes" id="UP000198583">
    <property type="component" value="Unassembled WGS sequence"/>
</dbReference>
<gene>
    <name evidence="6" type="ORF">SAMN04488564_11797</name>
</gene>
<evidence type="ECO:0000256" key="4">
    <source>
        <dbReference type="ARBA" id="ARBA00023136"/>
    </source>
</evidence>
<evidence type="ECO:0000256" key="1">
    <source>
        <dbReference type="ARBA" id="ARBA00004127"/>
    </source>
</evidence>
<keyword evidence="4 5" id="KW-0472">Membrane</keyword>
<name>A0A1I6FGU5_9PSEU</name>
<evidence type="ECO:0000256" key="5">
    <source>
        <dbReference type="SAM" id="Phobius"/>
    </source>
</evidence>
<dbReference type="EMBL" id="FOYL01000017">
    <property type="protein sequence ID" value="SFR29173.1"/>
    <property type="molecule type" value="Genomic_DNA"/>
</dbReference>
<evidence type="ECO:0000313" key="6">
    <source>
        <dbReference type="EMBL" id="SFR29173.1"/>
    </source>
</evidence>
<keyword evidence="6" id="KW-0489">Methyltransferase</keyword>
<keyword evidence="3 5" id="KW-1133">Transmembrane helix</keyword>
<feature type="transmembrane region" description="Helical" evidence="5">
    <location>
        <begin position="39"/>
        <end position="62"/>
    </location>
</feature>
<sequence length="165" mass="17451">MTVAWRAGNVPLPEAHLLGITALVGLHRLRPRSIPGSRVAGAAMIAAAAVLIGRSVAAAGQVDLERPGRLLTAGPYAVSRNPMYVAWALLHLGVGVGLRSAWMLLTLPAAAGRVHWEITREERSLEAAFGAEFAAYRAAVPRYLRFPAVPWVDARPATGGRGPHG</sequence>
<keyword evidence="7" id="KW-1185">Reference proteome</keyword>
<dbReference type="GO" id="GO:0008168">
    <property type="term" value="F:methyltransferase activity"/>
    <property type="evidence" value="ECO:0007669"/>
    <property type="project" value="UniProtKB-KW"/>
</dbReference>
<dbReference type="GO" id="GO:0012505">
    <property type="term" value="C:endomembrane system"/>
    <property type="evidence" value="ECO:0007669"/>
    <property type="project" value="UniProtKB-SubCell"/>
</dbReference>
<feature type="transmembrane region" description="Helical" evidence="5">
    <location>
        <begin position="82"/>
        <end position="105"/>
    </location>
</feature>
<dbReference type="Gene3D" id="1.20.120.1630">
    <property type="match status" value="1"/>
</dbReference>
<accession>A0A1I6FGU5</accession>
<reference evidence="7" key="1">
    <citation type="submission" date="2016-10" db="EMBL/GenBank/DDBJ databases">
        <authorList>
            <person name="Varghese N."/>
            <person name="Submissions S."/>
        </authorList>
    </citation>
    <scope>NUCLEOTIDE SEQUENCE [LARGE SCALE GENOMIC DNA]</scope>
    <source>
        <strain evidence="7">DSM 44232</strain>
    </source>
</reference>
<dbReference type="OrthoDB" id="941586at2"/>
<dbReference type="InterPro" id="IPR052527">
    <property type="entry name" value="Metal_cation-efflux_comp"/>
</dbReference>
<dbReference type="PANTHER" id="PTHR43847:SF1">
    <property type="entry name" value="BLL3993 PROTEIN"/>
    <property type="match status" value="1"/>
</dbReference>
<proteinExistence type="predicted"/>
<dbReference type="InterPro" id="IPR007318">
    <property type="entry name" value="Phopholipid_MeTrfase"/>
</dbReference>
<dbReference type="GO" id="GO:0032259">
    <property type="term" value="P:methylation"/>
    <property type="evidence" value="ECO:0007669"/>
    <property type="project" value="UniProtKB-KW"/>
</dbReference>
<evidence type="ECO:0000256" key="2">
    <source>
        <dbReference type="ARBA" id="ARBA00022692"/>
    </source>
</evidence>